<dbReference type="GeneID" id="26640227"/>
<evidence type="ECO:0000313" key="1">
    <source>
        <dbReference type="EMBL" id="AIR93509.1"/>
    </source>
</evidence>
<protein>
    <submittedName>
        <fullName evidence="1">Uncharacterized protein</fullName>
    </submittedName>
</protein>
<dbReference type="RefSeq" id="YP_009213683.1">
    <property type="nucleotide sequence ID" value="NC_028955.1"/>
</dbReference>
<organism evidence="1 2">
    <name type="scientific">Prochlorococcus phage P-TIM68</name>
    <dbReference type="NCBI Taxonomy" id="1542477"/>
    <lineage>
        <taxon>Viruses</taxon>
        <taxon>Duplodnaviria</taxon>
        <taxon>Heunggongvirae</taxon>
        <taxon>Uroviricota</taxon>
        <taxon>Caudoviricetes</taxon>
        <taxon>Pantevenvirales</taxon>
        <taxon>Kyanoviridae</taxon>
        <taxon>Haifavirus</taxon>
        <taxon>Haifavirus tim68</taxon>
    </lineage>
</organism>
<accession>A0A0K0KWK9</accession>
<dbReference type="KEGG" id="vg:26640227"/>
<keyword evidence="2" id="KW-1185">Reference proteome</keyword>
<sequence length="101" mass="12329">MHHHFLHNVCELCRLPHLKTLLLYSFVLFHLDQSSYLKVNFFNFSLFSFLLPLKILRGKTFFFLPYARNNDHPRKINSSYLFIYECHVVRTFTNLQFRCRL</sequence>
<proteinExistence type="predicted"/>
<evidence type="ECO:0000313" key="2">
    <source>
        <dbReference type="Proteomes" id="UP000207741"/>
    </source>
</evidence>
<dbReference type="EMBL" id="KM359505">
    <property type="protein sequence ID" value="AIR93509.1"/>
    <property type="molecule type" value="Genomic_DNA"/>
</dbReference>
<dbReference type="Proteomes" id="UP000207741">
    <property type="component" value="Segment"/>
</dbReference>
<reference evidence="2" key="1">
    <citation type="submission" date="2014-08" db="EMBL/GenBank/DDBJ databases">
        <authorList>
            <person name="Edwards T."/>
        </authorList>
    </citation>
    <scope>NUCLEOTIDE SEQUENCE [LARGE SCALE GENOMIC DNA]</scope>
</reference>
<name>A0A0K0KWK9_9CAUD</name>